<evidence type="ECO:0000256" key="12">
    <source>
        <dbReference type="SAM" id="MobiDB-lite"/>
    </source>
</evidence>
<feature type="transmembrane region" description="Helical" evidence="13">
    <location>
        <begin position="106"/>
        <end position="124"/>
    </location>
</feature>
<feature type="region of interest" description="Disordered" evidence="12">
    <location>
        <begin position="829"/>
        <end position="887"/>
    </location>
</feature>
<dbReference type="Pfam" id="PF11717">
    <property type="entry name" value="Tudor-knot"/>
    <property type="match status" value="1"/>
</dbReference>
<dbReference type="GO" id="GO:0005634">
    <property type="term" value="C:nucleus"/>
    <property type="evidence" value="ECO:0007669"/>
    <property type="project" value="UniProtKB-SubCell"/>
</dbReference>
<comment type="similarity">
    <text evidence="2 11">Belongs to the MYST (SAS/MOZ) family.</text>
</comment>
<keyword evidence="17" id="KW-1185">Reference proteome</keyword>
<dbReference type="FunFam" id="3.40.630.30:FF:000094">
    <property type="entry name" value="Histone acetyltransferase"/>
    <property type="match status" value="1"/>
</dbReference>
<feature type="domain" description="MYST-type HAT" evidence="15">
    <location>
        <begin position="542"/>
        <end position="822"/>
    </location>
</feature>
<dbReference type="Pfam" id="PF01853">
    <property type="entry name" value="MOZ_SAS"/>
    <property type="match status" value="1"/>
</dbReference>
<feature type="transmembrane region" description="Helical" evidence="13">
    <location>
        <begin position="228"/>
        <end position="253"/>
    </location>
</feature>
<dbReference type="AlphaFoldDB" id="A0A2G5VPB9"/>
<feature type="compositionally biased region" description="Basic and acidic residues" evidence="12">
    <location>
        <begin position="829"/>
        <end position="839"/>
    </location>
</feature>
<dbReference type="PROSITE" id="PS50922">
    <property type="entry name" value="TLC"/>
    <property type="match status" value="1"/>
</dbReference>
<evidence type="ECO:0000256" key="4">
    <source>
        <dbReference type="ARBA" id="ARBA00022679"/>
    </source>
</evidence>
<evidence type="ECO:0000256" key="8">
    <source>
        <dbReference type="ARBA" id="ARBA00023136"/>
    </source>
</evidence>
<feature type="region of interest" description="Disordered" evidence="12">
    <location>
        <begin position="302"/>
        <end position="404"/>
    </location>
</feature>
<dbReference type="FunFam" id="1.10.10.10:FF:000932">
    <property type="entry name" value="Histone acetyltransferase"/>
    <property type="match status" value="1"/>
</dbReference>
<dbReference type="EMBL" id="PDUG01000001">
    <property type="protein sequence ID" value="PIC53602.1"/>
    <property type="molecule type" value="Genomic_DNA"/>
</dbReference>
<feature type="transmembrane region" description="Helical" evidence="13">
    <location>
        <begin position="15"/>
        <end position="36"/>
    </location>
</feature>
<dbReference type="InterPro" id="IPR036388">
    <property type="entry name" value="WH-like_DNA-bd_sf"/>
</dbReference>
<evidence type="ECO:0000256" key="6">
    <source>
        <dbReference type="ARBA" id="ARBA00022989"/>
    </source>
</evidence>
<comment type="caution">
    <text evidence="16">The sequence shown here is derived from an EMBL/GenBank/DDBJ whole genome shotgun (WGS) entry which is preliminary data.</text>
</comment>
<evidence type="ECO:0000256" key="9">
    <source>
        <dbReference type="PIRSR" id="PIRSR602717-51"/>
    </source>
</evidence>
<dbReference type="FunFam" id="2.30.30.140:FF:000192">
    <property type="entry name" value="Histone acetyltransferase"/>
    <property type="match status" value="1"/>
</dbReference>
<dbReference type="InterPro" id="IPR006634">
    <property type="entry name" value="TLC-dom"/>
</dbReference>
<dbReference type="PANTHER" id="PTHR10615">
    <property type="entry name" value="HISTONE ACETYLTRANSFERASE"/>
    <property type="match status" value="1"/>
</dbReference>
<feature type="compositionally biased region" description="Basic and acidic residues" evidence="12">
    <location>
        <begin position="384"/>
        <end position="397"/>
    </location>
</feature>
<dbReference type="PROSITE" id="PS51726">
    <property type="entry name" value="MYST_HAT"/>
    <property type="match status" value="1"/>
</dbReference>
<reference evidence="17" key="1">
    <citation type="submission" date="2017-10" db="EMBL/GenBank/DDBJ databases">
        <title>Rapid genome shrinkage in a self-fertile nematode reveals novel sperm competition proteins.</title>
        <authorList>
            <person name="Yin D."/>
            <person name="Schwarz E.M."/>
            <person name="Thomas C.G."/>
            <person name="Felde R.L."/>
            <person name="Korf I.F."/>
            <person name="Cutter A.D."/>
            <person name="Schartner C.M."/>
            <person name="Ralston E.J."/>
            <person name="Meyer B.J."/>
            <person name="Haag E.S."/>
        </authorList>
    </citation>
    <scope>NUCLEOTIDE SEQUENCE [LARGE SCALE GENOMIC DNA]</scope>
    <source>
        <strain evidence="17">JU1422</strain>
    </source>
</reference>
<feature type="compositionally biased region" description="Low complexity" evidence="12">
    <location>
        <begin position="366"/>
        <end position="383"/>
    </location>
</feature>
<dbReference type="InterPro" id="IPR016181">
    <property type="entry name" value="Acyl_CoA_acyltransferase"/>
</dbReference>
<dbReference type="Pfam" id="PF17772">
    <property type="entry name" value="zf-MYST"/>
    <property type="match status" value="1"/>
</dbReference>
<dbReference type="SMART" id="SM00724">
    <property type="entry name" value="TLC"/>
    <property type="match status" value="1"/>
</dbReference>
<dbReference type="InterPro" id="IPR040706">
    <property type="entry name" value="Zf-MYST"/>
</dbReference>
<dbReference type="PANTHER" id="PTHR10615:SF82">
    <property type="entry name" value="HISTONE ACETYLTRANSFERASE KAT8"/>
    <property type="match status" value="1"/>
</dbReference>
<dbReference type="Gene3D" id="3.30.60.60">
    <property type="entry name" value="N-acetyl transferase-like"/>
    <property type="match status" value="1"/>
</dbReference>
<dbReference type="InterPro" id="IPR016197">
    <property type="entry name" value="Chromo-like_dom_sf"/>
</dbReference>
<dbReference type="InterPro" id="IPR002717">
    <property type="entry name" value="HAT_MYST-type"/>
</dbReference>
<evidence type="ECO:0000256" key="5">
    <source>
        <dbReference type="ARBA" id="ARBA00022692"/>
    </source>
</evidence>
<accession>A0A2G5VPB9</accession>
<evidence type="ECO:0000256" key="2">
    <source>
        <dbReference type="ARBA" id="ARBA00010107"/>
    </source>
</evidence>
<keyword evidence="7" id="KW-0007">Acetylation</keyword>
<sequence>MKDLADLLGDIPAKILWVIISFCFFRALQFIVRWYLFGKWTWPNFNFFTHVRNRIRRNRGGAEVVETGTTTAETAEEAVVENEQEPDSRDLSAIPPNKKWRISNECVSLIHSVISGLWAAYALLYYKELIQDLTYFRCEAGVNLILMSTGYLLHDLVDLLVNEQSARIIELLFHHVVVLSAFGVTMFMNRFLGVVIFGLLMELNSIFLHSRSLLNLYGVDKKSPSFRIVALLNMVTLFAFRLCVSAYLLYFVVTSIPDVPWWQSLINGIVILSLASTNTVLTYRLLAADGLLGLDSQKMSGKRRRLNTQRSSESSEKGGVGGAKEKGVEPQEDNGEKRPKLDEKPENLTNLGAQGALEAGSGGPTSSGAPESVVPESVAPESSTKQETEEVTIEPKPEPQALPELNKRYMVEKISPEKIENQVAVILHMEMRPQVPRVLLNDDDEGKEDEQLQLMFYVHYEQLDRRNDEWIVLEQIKLNEPVKPIAENEIIIPEELRQEGGLNNITTRSVRRQLEEHFHLQPNNSTMDATTARLEREHEERTKIKNIPRITIGAYTINSWYYSPFPKFCENHEIFMCEYCLAYTPHKSRAKSHLQTCKLRQPPGNEIYRKDNLSVYEVDGHTQKLYCQCLCLLSKLFMDHKTLYFDVDDFMFYVLCETDSKGAHIVGYFSREVESLNNLACIMIFPPFQKNGYGKLLIQLSYELSKREGYIGTPEKPLSDLGKVSYRSYWWWVLIKQFKTHVGHTVTGTFLSHETGLAVPDIISTLSTMRLGKKYKDIAEPDFDPNEWYCRLHPKILEHCLEHDYGKKPSLILDKSKVRWAPAVTRYEMERRRQKEQKKAGRRPSKSQANTPLATPTSFDGGFGGFRERGYTTDSAGTSSQASPLID</sequence>
<dbReference type="Gene3D" id="3.40.630.30">
    <property type="match status" value="1"/>
</dbReference>
<feature type="transmembrane region" description="Helical" evidence="13">
    <location>
        <begin position="191"/>
        <end position="208"/>
    </location>
</feature>
<dbReference type="Proteomes" id="UP000230233">
    <property type="component" value="Chromosome I"/>
</dbReference>
<dbReference type="SUPFAM" id="SSF55729">
    <property type="entry name" value="Acyl-CoA N-acyltransferases (Nat)"/>
    <property type="match status" value="1"/>
</dbReference>
<keyword evidence="5 10" id="KW-0812">Transmembrane</keyword>
<evidence type="ECO:0000313" key="17">
    <source>
        <dbReference type="Proteomes" id="UP000230233"/>
    </source>
</evidence>
<dbReference type="GO" id="GO:0006355">
    <property type="term" value="P:regulation of DNA-templated transcription"/>
    <property type="evidence" value="ECO:0007669"/>
    <property type="project" value="InterPro"/>
</dbReference>
<dbReference type="InterPro" id="IPR050603">
    <property type="entry name" value="MYST_HAT"/>
</dbReference>
<proteinExistence type="inferred from homology"/>
<comment type="catalytic activity">
    <reaction evidence="11">
        <text>L-lysyl-[protein] + acetyl-CoA = N(6)-acetyl-L-lysyl-[protein] + CoA + H(+)</text>
        <dbReference type="Rhea" id="RHEA:45948"/>
        <dbReference type="Rhea" id="RHEA-COMP:9752"/>
        <dbReference type="Rhea" id="RHEA-COMP:10731"/>
        <dbReference type="ChEBI" id="CHEBI:15378"/>
        <dbReference type="ChEBI" id="CHEBI:29969"/>
        <dbReference type="ChEBI" id="CHEBI:57287"/>
        <dbReference type="ChEBI" id="CHEBI:57288"/>
        <dbReference type="ChEBI" id="CHEBI:61930"/>
        <dbReference type="EC" id="2.3.1.48"/>
    </reaction>
</comment>
<dbReference type="GO" id="GO:0072487">
    <property type="term" value="C:MSL complex"/>
    <property type="evidence" value="ECO:0007669"/>
    <property type="project" value="TreeGrafter"/>
</dbReference>
<dbReference type="GO" id="GO:0046972">
    <property type="term" value="F:histone H4K16 acetyltransferase activity"/>
    <property type="evidence" value="ECO:0007669"/>
    <property type="project" value="TreeGrafter"/>
</dbReference>
<dbReference type="InterPro" id="IPR025995">
    <property type="entry name" value="Tudor-knot"/>
</dbReference>
<evidence type="ECO:0000256" key="1">
    <source>
        <dbReference type="ARBA" id="ARBA00004141"/>
    </source>
</evidence>
<keyword evidence="4" id="KW-0808">Transferase</keyword>
<evidence type="ECO:0000259" key="14">
    <source>
        <dbReference type="PROSITE" id="PS50922"/>
    </source>
</evidence>
<feature type="compositionally biased region" description="Polar residues" evidence="12">
    <location>
        <begin position="872"/>
        <end position="887"/>
    </location>
</feature>
<dbReference type="GO" id="GO:0016020">
    <property type="term" value="C:membrane"/>
    <property type="evidence" value="ECO:0007669"/>
    <property type="project" value="UniProtKB-SubCell"/>
</dbReference>
<comment type="subcellular location">
    <subcellularLocation>
        <location evidence="1">Membrane</location>
        <topology evidence="1">Multi-pass membrane protein</topology>
    </subcellularLocation>
    <subcellularLocation>
        <location evidence="11">Nucleus</location>
    </subcellularLocation>
</comment>
<evidence type="ECO:0000256" key="11">
    <source>
        <dbReference type="RuleBase" id="RU361211"/>
    </source>
</evidence>
<keyword evidence="8 10" id="KW-0472">Membrane</keyword>
<dbReference type="Gene3D" id="1.10.10.10">
    <property type="entry name" value="Winged helix-like DNA-binding domain superfamily/Winged helix DNA-binding domain"/>
    <property type="match status" value="1"/>
</dbReference>
<protein>
    <recommendedName>
        <fullName evidence="3 11">Histone acetyltransferase</fullName>
        <ecNumber evidence="3 11">2.3.1.48</ecNumber>
    </recommendedName>
</protein>
<dbReference type="Gene3D" id="2.30.30.140">
    <property type="match status" value="1"/>
</dbReference>
<feature type="domain" description="TLC" evidence="14">
    <location>
        <begin position="97"/>
        <end position="274"/>
    </location>
</feature>
<feature type="compositionally biased region" description="Polar residues" evidence="12">
    <location>
        <begin position="846"/>
        <end position="858"/>
    </location>
</feature>
<feature type="active site" description="Proton donor/acceptor" evidence="9">
    <location>
        <position position="715"/>
    </location>
</feature>
<evidence type="ECO:0000256" key="7">
    <source>
        <dbReference type="ARBA" id="ARBA00022990"/>
    </source>
</evidence>
<dbReference type="Pfam" id="PF03798">
    <property type="entry name" value="TRAM_LAG1_CLN8"/>
    <property type="match status" value="1"/>
</dbReference>
<evidence type="ECO:0000256" key="3">
    <source>
        <dbReference type="ARBA" id="ARBA00013184"/>
    </source>
</evidence>
<dbReference type="OrthoDB" id="787137at2759"/>
<organism evidence="16 17">
    <name type="scientific">Caenorhabditis nigoni</name>
    <dbReference type="NCBI Taxonomy" id="1611254"/>
    <lineage>
        <taxon>Eukaryota</taxon>
        <taxon>Metazoa</taxon>
        <taxon>Ecdysozoa</taxon>
        <taxon>Nematoda</taxon>
        <taxon>Chromadorea</taxon>
        <taxon>Rhabditida</taxon>
        <taxon>Rhabditina</taxon>
        <taxon>Rhabditomorpha</taxon>
        <taxon>Rhabditoidea</taxon>
        <taxon>Rhabditidae</taxon>
        <taxon>Peloderinae</taxon>
        <taxon>Caenorhabditis</taxon>
    </lineage>
</organism>
<dbReference type="GO" id="GO:0035267">
    <property type="term" value="C:NuA4 histone acetyltransferase complex"/>
    <property type="evidence" value="ECO:0007669"/>
    <property type="project" value="TreeGrafter"/>
</dbReference>
<dbReference type="GO" id="GO:0044545">
    <property type="term" value="C:NSL complex"/>
    <property type="evidence" value="ECO:0007669"/>
    <property type="project" value="TreeGrafter"/>
</dbReference>
<name>A0A2G5VPB9_9PELO</name>
<dbReference type="SUPFAM" id="SSF54160">
    <property type="entry name" value="Chromo domain-like"/>
    <property type="match status" value="1"/>
</dbReference>
<evidence type="ECO:0000313" key="16">
    <source>
        <dbReference type="EMBL" id="PIC53602.1"/>
    </source>
</evidence>
<dbReference type="FunFam" id="3.30.60.60:FF:000013">
    <property type="entry name" value="Histone acetyltransferase"/>
    <property type="match status" value="1"/>
</dbReference>
<gene>
    <name evidence="16" type="primary">Cni-mys-2</name>
    <name evidence="16" type="synonym">Cnig_chr_I.g3241</name>
    <name evidence="16" type="ORF">B9Z55_003241</name>
</gene>
<feature type="compositionally biased region" description="Basic and acidic residues" evidence="12">
    <location>
        <begin position="323"/>
        <end position="346"/>
    </location>
</feature>
<evidence type="ECO:0000256" key="13">
    <source>
        <dbReference type="SAM" id="Phobius"/>
    </source>
</evidence>
<keyword evidence="6 13" id="KW-1133">Transmembrane helix</keyword>
<evidence type="ECO:0000259" key="15">
    <source>
        <dbReference type="PROSITE" id="PS51726"/>
    </source>
</evidence>
<dbReference type="EC" id="2.3.1.48" evidence="3 11"/>
<evidence type="ECO:0000256" key="10">
    <source>
        <dbReference type="PROSITE-ProRule" id="PRU00205"/>
    </source>
</evidence>
<keyword evidence="11" id="KW-0539">Nucleus</keyword>
<dbReference type="STRING" id="1611254.A0A2G5VPB9"/>